<sequence>EPSYSQQLSTMKLLSILMLFFFLLLVSVSSFDSDEDSEENSDFDHYGRNHGERRKGGGRRRGGGKGGRRTRKPRFTRRFGTTLPSTMNRVRPGAEGLQVSDTPIRPDPSFNFFARR</sequence>
<keyword evidence="2" id="KW-0732">Signal</keyword>
<evidence type="ECO:0000313" key="3">
    <source>
        <dbReference type="EMBL" id="GMR58905.1"/>
    </source>
</evidence>
<feature type="non-terminal residue" evidence="3">
    <location>
        <position position="1"/>
    </location>
</feature>
<feature type="region of interest" description="Disordered" evidence="1">
    <location>
        <begin position="33"/>
        <end position="116"/>
    </location>
</feature>
<reference evidence="4" key="1">
    <citation type="submission" date="2022-10" db="EMBL/GenBank/DDBJ databases">
        <title>Genome assembly of Pristionchus species.</title>
        <authorList>
            <person name="Yoshida K."/>
            <person name="Sommer R.J."/>
        </authorList>
    </citation>
    <scope>NUCLEOTIDE SEQUENCE [LARGE SCALE GENOMIC DNA]</scope>
    <source>
        <strain evidence="4">RS5460</strain>
    </source>
</reference>
<keyword evidence="4" id="KW-1185">Reference proteome</keyword>
<dbReference type="AlphaFoldDB" id="A0AAN5ICB3"/>
<evidence type="ECO:0000256" key="1">
    <source>
        <dbReference type="SAM" id="MobiDB-lite"/>
    </source>
</evidence>
<feature type="compositionally biased region" description="Basic residues" evidence="1">
    <location>
        <begin position="51"/>
        <end position="77"/>
    </location>
</feature>
<accession>A0AAN5ICB3</accession>
<evidence type="ECO:0000313" key="4">
    <source>
        <dbReference type="Proteomes" id="UP001328107"/>
    </source>
</evidence>
<dbReference type="Proteomes" id="UP001328107">
    <property type="component" value="Unassembled WGS sequence"/>
</dbReference>
<name>A0AAN5ICB3_9BILA</name>
<dbReference type="EMBL" id="BTRK01000006">
    <property type="protein sequence ID" value="GMR58905.1"/>
    <property type="molecule type" value="Genomic_DNA"/>
</dbReference>
<gene>
    <name evidence="3" type="ORF">PMAYCL1PPCAC_29100</name>
</gene>
<organism evidence="3 4">
    <name type="scientific">Pristionchus mayeri</name>
    <dbReference type="NCBI Taxonomy" id="1317129"/>
    <lineage>
        <taxon>Eukaryota</taxon>
        <taxon>Metazoa</taxon>
        <taxon>Ecdysozoa</taxon>
        <taxon>Nematoda</taxon>
        <taxon>Chromadorea</taxon>
        <taxon>Rhabditida</taxon>
        <taxon>Rhabditina</taxon>
        <taxon>Diplogasteromorpha</taxon>
        <taxon>Diplogasteroidea</taxon>
        <taxon>Neodiplogasteridae</taxon>
        <taxon>Pristionchus</taxon>
    </lineage>
</organism>
<comment type="caution">
    <text evidence="3">The sequence shown here is derived from an EMBL/GenBank/DDBJ whole genome shotgun (WGS) entry which is preliminary data.</text>
</comment>
<feature type="chain" id="PRO_5042858409" evidence="2">
    <location>
        <begin position="31"/>
        <end position="116"/>
    </location>
</feature>
<protein>
    <submittedName>
        <fullName evidence="3">Uncharacterized protein</fullName>
    </submittedName>
</protein>
<evidence type="ECO:0000256" key="2">
    <source>
        <dbReference type="SAM" id="SignalP"/>
    </source>
</evidence>
<proteinExistence type="predicted"/>
<feature type="signal peptide" evidence="2">
    <location>
        <begin position="1"/>
        <end position="30"/>
    </location>
</feature>